<dbReference type="GO" id="GO:0005737">
    <property type="term" value="C:cytoplasm"/>
    <property type="evidence" value="ECO:0007669"/>
    <property type="project" value="TreeGrafter"/>
</dbReference>
<dbReference type="SMART" id="SM00490">
    <property type="entry name" value="HELICc"/>
    <property type="match status" value="1"/>
</dbReference>
<keyword evidence="6" id="KW-0067">ATP-binding</keyword>
<dbReference type="GO" id="GO:0030894">
    <property type="term" value="C:replisome"/>
    <property type="evidence" value="ECO:0007669"/>
    <property type="project" value="TreeGrafter"/>
</dbReference>
<dbReference type="EMBL" id="VJZR01000002">
    <property type="protein sequence ID" value="TRX23019.1"/>
    <property type="molecule type" value="Genomic_DNA"/>
</dbReference>
<dbReference type="CDD" id="cd17920">
    <property type="entry name" value="DEXHc_RecQ"/>
    <property type="match status" value="1"/>
</dbReference>
<evidence type="ECO:0000256" key="5">
    <source>
        <dbReference type="ARBA" id="ARBA00022806"/>
    </source>
</evidence>
<protein>
    <recommendedName>
        <fullName evidence="11">ATP-dependent DNA helicase RecQ</fullName>
        <ecNumber evidence="10">5.6.2.4</ecNumber>
    </recommendedName>
    <alternativeName>
        <fullName evidence="12">DNA 3'-5' helicase RecQ</fullName>
    </alternativeName>
</protein>
<keyword evidence="8" id="KW-0413">Isomerase</keyword>
<evidence type="ECO:0000256" key="2">
    <source>
        <dbReference type="ARBA" id="ARBA00022723"/>
    </source>
</evidence>
<dbReference type="GO" id="GO:0005524">
    <property type="term" value="F:ATP binding"/>
    <property type="evidence" value="ECO:0007669"/>
    <property type="project" value="UniProtKB-KW"/>
</dbReference>
<dbReference type="InterPro" id="IPR001650">
    <property type="entry name" value="Helicase_C-like"/>
</dbReference>
<dbReference type="InterPro" id="IPR014001">
    <property type="entry name" value="Helicase_ATP-bd"/>
</dbReference>
<feature type="domain" description="Helicase ATP-binding" evidence="13">
    <location>
        <begin position="25"/>
        <end position="193"/>
    </location>
</feature>
<gene>
    <name evidence="15" type="ORF">FNW17_04415</name>
</gene>
<keyword evidence="5 15" id="KW-0347">Helicase</keyword>
<keyword evidence="16" id="KW-1185">Reference proteome</keyword>
<dbReference type="GO" id="GO:0043138">
    <property type="term" value="F:3'-5' DNA helicase activity"/>
    <property type="evidence" value="ECO:0007669"/>
    <property type="project" value="UniProtKB-EC"/>
</dbReference>
<evidence type="ECO:0000259" key="13">
    <source>
        <dbReference type="PROSITE" id="PS51192"/>
    </source>
</evidence>
<keyword evidence="3" id="KW-0547">Nucleotide-binding</keyword>
<dbReference type="InterPro" id="IPR004589">
    <property type="entry name" value="DNA_helicase_ATP-dep_RecQ"/>
</dbReference>
<dbReference type="PROSITE" id="PS51192">
    <property type="entry name" value="HELICASE_ATP_BIND_1"/>
    <property type="match status" value="1"/>
</dbReference>
<dbReference type="SMART" id="SM00487">
    <property type="entry name" value="DEXDc"/>
    <property type="match status" value="1"/>
</dbReference>
<evidence type="ECO:0000256" key="10">
    <source>
        <dbReference type="ARBA" id="ARBA00034808"/>
    </source>
</evidence>
<dbReference type="GO" id="GO:0006281">
    <property type="term" value="P:DNA repair"/>
    <property type="evidence" value="ECO:0007669"/>
    <property type="project" value="TreeGrafter"/>
</dbReference>
<dbReference type="NCBIfam" id="TIGR00614">
    <property type="entry name" value="recQ_fam"/>
    <property type="match status" value="1"/>
</dbReference>
<dbReference type="Pfam" id="PF00271">
    <property type="entry name" value="Helicase_C"/>
    <property type="match status" value="1"/>
</dbReference>
<dbReference type="PANTHER" id="PTHR13710:SF105">
    <property type="entry name" value="ATP-DEPENDENT DNA HELICASE Q1"/>
    <property type="match status" value="1"/>
</dbReference>
<dbReference type="InterPro" id="IPR036388">
    <property type="entry name" value="WH-like_DNA-bd_sf"/>
</dbReference>
<keyword evidence="7" id="KW-0238">DNA-binding</keyword>
<dbReference type="GO" id="GO:0016787">
    <property type="term" value="F:hydrolase activity"/>
    <property type="evidence" value="ECO:0007669"/>
    <property type="project" value="UniProtKB-KW"/>
</dbReference>
<dbReference type="AlphaFoldDB" id="A0A553CR98"/>
<proteinExistence type="inferred from homology"/>
<evidence type="ECO:0000256" key="8">
    <source>
        <dbReference type="ARBA" id="ARBA00023235"/>
    </source>
</evidence>
<dbReference type="FunFam" id="3.40.50.300:FF:000296">
    <property type="entry name" value="ATP-dependent DNA helicase RecQ"/>
    <property type="match status" value="1"/>
</dbReference>
<dbReference type="OrthoDB" id="9763310at2"/>
<dbReference type="Pfam" id="PF16124">
    <property type="entry name" value="RecQ_Zn_bind"/>
    <property type="match status" value="1"/>
</dbReference>
<dbReference type="PANTHER" id="PTHR13710">
    <property type="entry name" value="DNA HELICASE RECQ FAMILY MEMBER"/>
    <property type="match status" value="1"/>
</dbReference>
<dbReference type="PROSITE" id="PS51194">
    <property type="entry name" value="HELICASE_CTER"/>
    <property type="match status" value="1"/>
</dbReference>
<dbReference type="GO" id="GO:0003677">
    <property type="term" value="F:DNA binding"/>
    <property type="evidence" value="ECO:0007669"/>
    <property type="project" value="UniProtKB-KW"/>
</dbReference>
<evidence type="ECO:0000256" key="4">
    <source>
        <dbReference type="ARBA" id="ARBA00022801"/>
    </source>
</evidence>
<evidence type="ECO:0000313" key="16">
    <source>
        <dbReference type="Proteomes" id="UP000318585"/>
    </source>
</evidence>
<dbReference type="EC" id="5.6.2.4" evidence="10"/>
<dbReference type="Gene3D" id="1.10.10.10">
    <property type="entry name" value="Winged helix-like DNA-binding domain superfamily/Winged helix DNA-binding domain"/>
    <property type="match status" value="1"/>
</dbReference>
<dbReference type="InterPro" id="IPR027417">
    <property type="entry name" value="P-loop_NTPase"/>
</dbReference>
<feature type="domain" description="Helicase C-terminal" evidence="14">
    <location>
        <begin position="217"/>
        <end position="363"/>
    </location>
</feature>
<evidence type="ECO:0000256" key="3">
    <source>
        <dbReference type="ARBA" id="ARBA00022741"/>
    </source>
</evidence>
<dbReference type="GO" id="GO:0043590">
    <property type="term" value="C:bacterial nucleoid"/>
    <property type="evidence" value="ECO:0007669"/>
    <property type="project" value="TreeGrafter"/>
</dbReference>
<name>A0A553CR98_9FLAO</name>
<keyword evidence="2" id="KW-0479">Metal-binding</keyword>
<dbReference type="RefSeq" id="WP_144070969.1">
    <property type="nucleotide sequence ID" value="NZ_VJZR01000002.1"/>
</dbReference>
<evidence type="ECO:0000256" key="7">
    <source>
        <dbReference type="ARBA" id="ARBA00023125"/>
    </source>
</evidence>
<dbReference type="GO" id="GO:0046872">
    <property type="term" value="F:metal ion binding"/>
    <property type="evidence" value="ECO:0007669"/>
    <property type="project" value="UniProtKB-KW"/>
</dbReference>
<dbReference type="GO" id="GO:0006310">
    <property type="term" value="P:DNA recombination"/>
    <property type="evidence" value="ECO:0007669"/>
    <property type="project" value="InterPro"/>
</dbReference>
<dbReference type="InterPro" id="IPR032284">
    <property type="entry name" value="RecQ_Zn-bd"/>
</dbReference>
<evidence type="ECO:0000256" key="6">
    <source>
        <dbReference type="ARBA" id="ARBA00022840"/>
    </source>
</evidence>
<evidence type="ECO:0000259" key="14">
    <source>
        <dbReference type="PROSITE" id="PS51194"/>
    </source>
</evidence>
<organism evidence="15 16">
    <name type="scientific">Flavobacterium franklandianum</name>
    <dbReference type="NCBI Taxonomy" id="2594430"/>
    <lineage>
        <taxon>Bacteria</taxon>
        <taxon>Pseudomonadati</taxon>
        <taxon>Bacteroidota</taxon>
        <taxon>Flavobacteriia</taxon>
        <taxon>Flavobacteriales</taxon>
        <taxon>Flavobacteriaceae</taxon>
        <taxon>Flavobacterium</taxon>
    </lineage>
</organism>
<evidence type="ECO:0000256" key="9">
    <source>
        <dbReference type="ARBA" id="ARBA00034617"/>
    </source>
</evidence>
<sequence>MAEALAILQKYWKHDKFRSPQDEIINSVLDGKDTFGLMPTGGGKSICFQVPALMKDGICLVISPLVALMKDQVQRLQNLNIKAIALTGGIQSDEMITLLDNCEFGNYKFLYLSPERLQSDWILERIKNLPINLIAIDEAHCVSQWGHDFRPAYLKISNLKTHFPKVPFLALTASATKTVLDDVILQLGLENSAIFTKSFARKNIAYMVFEVEDKLYRMEQILKKNPQPSIIYVRNRKSCSDTASQLQSLGFKATFYHGGLSVKEKEKNMSLWMNEEAQIIVATNAFGMGIDKSNVKTVIHIHLPESIESYYQEAGRAGRDDQKAFAIILTSPSDKIQAQNQFINVLPDKIILTQIYIKLCTYFRIAYGEGINEQFSFNLNHFCQKYGFPTLKTFNAIQFLDRQGILSMSQEYSERITMQFIIESKEVIRYMSLNSNEEPVILSLLRTYPGIYESQTPINLSLIAKKSSCDEALILSVFEKLKNLEIIDYHKKSNDATIIFNEVREDERTINRVSKYLETQNKQKVAQFESILKYINEKKVCKSKLILEYFGEKTETDCGICSYCISKKKKSNDGSVVSEKIIALLKIQALNSREIQKLTKNSEDEVIFALQNLLENNKIAIKPNNKYSLKSPPQTSIKERE</sequence>
<dbReference type="SUPFAM" id="SSF52540">
    <property type="entry name" value="P-loop containing nucleoside triphosphate hydrolases"/>
    <property type="match status" value="1"/>
</dbReference>
<dbReference type="Pfam" id="PF00270">
    <property type="entry name" value="DEAD"/>
    <property type="match status" value="1"/>
</dbReference>
<dbReference type="GO" id="GO:0009378">
    <property type="term" value="F:four-way junction helicase activity"/>
    <property type="evidence" value="ECO:0007669"/>
    <property type="project" value="TreeGrafter"/>
</dbReference>
<comment type="similarity">
    <text evidence="1">Belongs to the helicase family. RecQ subfamily.</text>
</comment>
<comment type="caution">
    <text evidence="15">The sequence shown here is derived from an EMBL/GenBank/DDBJ whole genome shotgun (WGS) entry which is preliminary data.</text>
</comment>
<evidence type="ECO:0000256" key="11">
    <source>
        <dbReference type="ARBA" id="ARBA00044535"/>
    </source>
</evidence>
<dbReference type="Gene3D" id="3.40.50.300">
    <property type="entry name" value="P-loop containing nucleotide triphosphate hydrolases"/>
    <property type="match status" value="2"/>
</dbReference>
<comment type="catalytic activity">
    <reaction evidence="9">
        <text>Couples ATP hydrolysis with the unwinding of duplex DNA by translocating in the 3'-5' direction.</text>
        <dbReference type="EC" id="5.6.2.4"/>
    </reaction>
</comment>
<dbReference type="Proteomes" id="UP000318585">
    <property type="component" value="Unassembled WGS sequence"/>
</dbReference>
<reference evidence="15 16" key="1">
    <citation type="submission" date="2019-07" db="EMBL/GenBank/DDBJ databases">
        <title>Novel species of Flavobacterium.</title>
        <authorList>
            <person name="Liu Q."/>
            <person name="Xin Y.-H."/>
        </authorList>
    </citation>
    <scope>NUCLEOTIDE SEQUENCE [LARGE SCALE GENOMIC DNA]</scope>
    <source>
        <strain evidence="15 16">LB3P56</strain>
    </source>
</reference>
<evidence type="ECO:0000256" key="12">
    <source>
        <dbReference type="ARBA" id="ARBA00044550"/>
    </source>
</evidence>
<evidence type="ECO:0000256" key="1">
    <source>
        <dbReference type="ARBA" id="ARBA00005446"/>
    </source>
</evidence>
<accession>A0A553CR98</accession>
<keyword evidence="4" id="KW-0378">Hydrolase</keyword>
<evidence type="ECO:0000313" key="15">
    <source>
        <dbReference type="EMBL" id="TRX23019.1"/>
    </source>
</evidence>
<dbReference type="InterPro" id="IPR011545">
    <property type="entry name" value="DEAD/DEAH_box_helicase_dom"/>
</dbReference>